<sequence>MPVTDTPADHERDLRALLDARPGAGVPRRAVLRGALGVGYAAAAAPIVASAAIKTPADGLVAGEVQVPVGGESIPVYRAAPAGRTGLPVVLVLSEIFGVHEYIADTARRFARAGYLALAPELFVRQGDPQSYGEMARLIAEVVSQVPDAQVARDLDACLVWAGAHGGDLSKAAVTGFCWGGRQTWLYAAHSPRLKAAVAWYGRLEGERTPLQPQHPLDRAGELKAPVLGLYGGADTGIPLASVERMQAALAQGSPAARASTFVVYPDAPHAFHADYRPSYREGPAQDGWQRCLAWLQRHGVGAT</sequence>
<dbReference type="Gene3D" id="3.40.50.1820">
    <property type="entry name" value="alpha/beta hydrolase"/>
    <property type="match status" value="1"/>
</dbReference>
<name>A0A554WU39_9BURK</name>
<feature type="domain" description="Dienelactone hydrolase" evidence="1">
    <location>
        <begin position="75"/>
        <end position="299"/>
    </location>
</feature>
<protein>
    <submittedName>
        <fullName evidence="2">Carboxymethylenebutenolidase</fullName>
        <ecNumber evidence="2">3.1.1.45</ecNumber>
    </submittedName>
</protein>
<dbReference type="InterPro" id="IPR051049">
    <property type="entry name" value="Dienelactone_hydrolase-like"/>
</dbReference>
<dbReference type="InterPro" id="IPR006311">
    <property type="entry name" value="TAT_signal"/>
</dbReference>
<dbReference type="SUPFAM" id="SSF53474">
    <property type="entry name" value="alpha/beta-Hydrolases"/>
    <property type="match status" value="1"/>
</dbReference>
<keyword evidence="2" id="KW-0378">Hydrolase</keyword>
<dbReference type="Proteomes" id="UP000318554">
    <property type="component" value="Unassembled WGS sequence"/>
</dbReference>
<accession>A0A554WU39</accession>
<dbReference type="OrthoDB" id="9787933at2"/>
<dbReference type="AlphaFoldDB" id="A0A554WU39"/>
<organism evidence="2 3">
    <name type="scientific">Tepidimonas aquatica</name>
    <dbReference type="NCBI Taxonomy" id="247482"/>
    <lineage>
        <taxon>Bacteria</taxon>
        <taxon>Pseudomonadati</taxon>
        <taxon>Pseudomonadota</taxon>
        <taxon>Betaproteobacteria</taxon>
        <taxon>Burkholderiales</taxon>
        <taxon>Tepidimonas</taxon>
    </lineage>
</organism>
<evidence type="ECO:0000313" key="3">
    <source>
        <dbReference type="Proteomes" id="UP000318554"/>
    </source>
</evidence>
<dbReference type="GO" id="GO:0008806">
    <property type="term" value="F:carboxymethylenebutenolidase activity"/>
    <property type="evidence" value="ECO:0007669"/>
    <property type="project" value="UniProtKB-EC"/>
</dbReference>
<keyword evidence="3" id="KW-1185">Reference proteome</keyword>
<evidence type="ECO:0000313" key="2">
    <source>
        <dbReference type="EMBL" id="TSE27091.1"/>
    </source>
</evidence>
<reference evidence="2 3" key="1">
    <citation type="submission" date="2019-07" db="EMBL/GenBank/DDBJ databases">
        <title>Tepidimonas aquatica CLN-1 draft genome.</title>
        <authorList>
            <person name="Da Costa M.S."/>
            <person name="Froufe H.J.C."/>
            <person name="Egas C."/>
            <person name="Albuquerque L."/>
        </authorList>
    </citation>
    <scope>NUCLEOTIDE SEQUENCE [LARGE SCALE GENOMIC DNA]</scope>
    <source>
        <strain evidence="2 3">CLN-1</strain>
    </source>
</reference>
<dbReference type="InterPro" id="IPR002925">
    <property type="entry name" value="Dienelactn_hydro"/>
</dbReference>
<comment type="caution">
    <text evidence="2">The sequence shown here is derived from an EMBL/GenBank/DDBJ whole genome shotgun (WGS) entry which is preliminary data.</text>
</comment>
<dbReference type="PANTHER" id="PTHR46623:SF6">
    <property type="entry name" value="ALPHA_BETA-HYDROLASES SUPERFAMILY PROTEIN"/>
    <property type="match status" value="1"/>
</dbReference>
<dbReference type="InterPro" id="IPR029058">
    <property type="entry name" value="AB_hydrolase_fold"/>
</dbReference>
<dbReference type="PANTHER" id="PTHR46623">
    <property type="entry name" value="CARBOXYMETHYLENEBUTENOLIDASE-RELATED"/>
    <property type="match status" value="1"/>
</dbReference>
<evidence type="ECO:0000259" key="1">
    <source>
        <dbReference type="Pfam" id="PF01738"/>
    </source>
</evidence>
<dbReference type="EMBL" id="VJNA01000004">
    <property type="protein sequence ID" value="TSE27091.1"/>
    <property type="molecule type" value="Genomic_DNA"/>
</dbReference>
<dbReference type="Pfam" id="PF01738">
    <property type="entry name" value="DLH"/>
    <property type="match status" value="1"/>
</dbReference>
<gene>
    <name evidence="2" type="primary">clcD</name>
    <name evidence="2" type="ORF">Taqua_00402</name>
</gene>
<proteinExistence type="predicted"/>
<dbReference type="RefSeq" id="WP_144324371.1">
    <property type="nucleotide sequence ID" value="NZ_VJNA01000004.1"/>
</dbReference>
<dbReference type="EC" id="3.1.1.45" evidence="2"/>
<dbReference type="PROSITE" id="PS51318">
    <property type="entry name" value="TAT"/>
    <property type="match status" value="1"/>
</dbReference>